<gene>
    <name evidence="2" type="ORF">B0A48_17664</name>
</gene>
<feature type="compositionally biased region" description="Basic residues" evidence="1">
    <location>
        <begin position="324"/>
        <end position="333"/>
    </location>
</feature>
<dbReference type="Proteomes" id="UP000192596">
    <property type="component" value="Unassembled WGS sequence"/>
</dbReference>
<evidence type="ECO:0000256" key="1">
    <source>
        <dbReference type="SAM" id="MobiDB-lite"/>
    </source>
</evidence>
<evidence type="ECO:0000313" key="2">
    <source>
        <dbReference type="EMBL" id="OQN96412.1"/>
    </source>
</evidence>
<dbReference type="EMBL" id="NAJO01000067">
    <property type="protein sequence ID" value="OQN96412.1"/>
    <property type="molecule type" value="Genomic_DNA"/>
</dbReference>
<feature type="region of interest" description="Disordered" evidence="1">
    <location>
        <begin position="248"/>
        <end position="276"/>
    </location>
</feature>
<sequence length="333" mass="37057">MAQRQGPFTLFDYPQQDDPDLKSCLLYKQLRTWAKAYYQGMDPRDACYVASMNKLYRTWVEDILRAQDAERNGPAIKYAIDKAMEVAHETLYDLKDEQCIGEYLVMAREKFNALNRAACTFALTSPAEARCTASRLWLKGPGMQETVMTSRDLDLPRRRRAPALRSSLSHSKTREDLEAENSKQAAEQPGKAASRDLDLTVKVTDTFCLAGKLACTPLSPVPKIVLTPPDSPLRSTSPTHSPVHYQAITVTPPSPPSTPSPLARESDGTRTYPPGSIHALERATSNERSAMELVSDAMQRIPRAAKEPNGGPDRHIFKTAGAPRLHKTRRSSF</sequence>
<dbReference type="AlphaFoldDB" id="A0A1V8SBA5"/>
<comment type="caution">
    <text evidence="2">The sequence shown here is derived from an EMBL/GenBank/DDBJ whole genome shotgun (WGS) entry which is preliminary data.</text>
</comment>
<reference evidence="3" key="1">
    <citation type="submission" date="2017-03" db="EMBL/GenBank/DDBJ databases">
        <title>Genomes of endolithic fungi from Antarctica.</title>
        <authorList>
            <person name="Coleine C."/>
            <person name="Masonjones S."/>
            <person name="Stajich J.E."/>
        </authorList>
    </citation>
    <scope>NUCLEOTIDE SEQUENCE [LARGE SCALE GENOMIC DNA]</scope>
    <source>
        <strain evidence="3">CCFEE 5527</strain>
    </source>
</reference>
<dbReference type="InParanoid" id="A0A1V8SBA5"/>
<evidence type="ECO:0000313" key="3">
    <source>
        <dbReference type="Proteomes" id="UP000192596"/>
    </source>
</evidence>
<feature type="region of interest" description="Disordered" evidence="1">
    <location>
        <begin position="150"/>
        <end position="194"/>
    </location>
</feature>
<proteinExistence type="predicted"/>
<name>A0A1V8SBA5_9PEZI</name>
<feature type="region of interest" description="Disordered" evidence="1">
    <location>
        <begin position="303"/>
        <end position="333"/>
    </location>
</feature>
<organism evidence="2 3">
    <name type="scientific">Cryoendolithus antarcticus</name>
    <dbReference type="NCBI Taxonomy" id="1507870"/>
    <lineage>
        <taxon>Eukaryota</taxon>
        <taxon>Fungi</taxon>
        <taxon>Dikarya</taxon>
        <taxon>Ascomycota</taxon>
        <taxon>Pezizomycotina</taxon>
        <taxon>Dothideomycetes</taxon>
        <taxon>Dothideomycetidae</taxon>
        <taxon>Cladosporiales</taxon>
        <taxon>Cladosporiaceae</taxon>
        <taxon>Cryoendolithus</taxon>
    </lineage>
</organism>
<keyword evidence="3" id="KW-1185">Reference proteome</keyword>
<protein>
    <submittedName>
        <fullName evidence="2">Uncharacterized protein</fullName>
    </submittedName>
</protein>
<accession>A0A1V8SBA5</accession>